<dbReference type="Proteomes" id="UP001235849">
    <property type="component" value="Unassembled WGS sequence"/>
</dbReference>
<gene>
    <name evidence="1" type="ORF">PMG25_09545</name>
</gene>
<dbReference type="InterPro" id="IPR022453">
    <property type="entry name" value="Znf_MqsA-type"/>
</dbReference>
<organism evidence="1 2">
    <name type="scientific">Roseofilum capinflatum BLCC-M114</name>
    <dbReference type="NCBI Taxonomy" id="3022440"/>
    <lineage>
        <taxon>Bacteria</taxon>
        <taxon>Bacillati</taxon>
        <taxon>Cyanobacteriota</taxon>
        <taxon>Cyanophyceae</taxon>
        <taxon>Desertifilales</taxon>
        <taxon>Desertifilaceae</taxon>
        <taxon>Roseofilum</taxon>
        <taxon>Roseofilum capinflatum</taxon>
    </lineage>
</organism>
<dbReference type="EMBL" id="JAQOSO010000054">
    <property type="protein sequence ID" value="MDJ1174333.1"/>
    <property type="molecule type" value="Genomic_DNA"/>
</dbReference>
<sequence>MAFSSILRTLRRSPLTQELLTKLGDNRSLELQGIPRFPKGLVASALSQAESRSLLVVTATMEEANRWTAQLEAMIKAFRFRFQDLNLMLLKLSRYMNQPQTNGLIIAGGKAMFKCHVCGSTESHVEQVSEVLKIQGNFYLVENIPATVCSRCGEETFSRETTERVRVMLHQGDKPIRSLALDVFSFDEAV</sequence>
<evidence type="ECO:0000313" key="1">
    <source>
        <dbReference type="EMBL" id="MDJ1174333.1"/>
    </source>
</evidence>
<dbReference type="Gene3D" id="3.10.20.860">
    <property type="match status" value="1"/>
</dbReference>
<keyword evidence="2" id="KW-1185">Reference proteome</keyword>
<protein>
    <submittedName>
        <fullName evidence="1">YgiT-type zinc finger protein</fullName>
    </submittedName>
</protein>
<comment type="caution">
    <text evidence="1">The sequence shown here is derived from an EMBL/GenBank/DDBJ whole genome shotgun (WGS) entry which is preliminary data.</text>
</comment>
<evidence type="ECO:0000313" key="2">
    <source>
        <dbReference type="Proteomes" id="UP001235849"/>
    </source>
</evidence>
<reference evidence="1 2" key="1">
    <citation type="submission" date="2023-01" db="EMBL/GenBank/DDBJ databases">
        <title>Novel diversity within Roseofilum (Cyanobacteria; Desertifilaceae) from marine benthic mats with descriptions of four novel species.</title>
        <authorList>
            <person name="Wang Y."/>
            <person name="Berthold D.E."/>
            <person name="Hu J."/>
            <person name="Lefler F.W."/>
            <person name="Laughinghouse H.D. IV."/>
        </authorList>
    </citation>
    <scope>NUCLEOTIDE SEQUENCE [LARGE SCALE GENOMIC DNA]</scope>
    <source>
        <strain evidence="1 2">BLCC-M114</strain>
    </source>
</reference>
<accession>A0ABT7B581</accession>
<proteinExistence type="predicted"/>
<dbReference type="NCBIfam" id="TIGR03831">
    <property type="entry name" value="YgiT_finger"/>
    <property type="match status" value="1"/>
</dbReference>
<name>A0ABT7B581_9CYAN</name>